<keyword evidence="2" id="KW-0328">Glycosyltransferase</keyword>
<dbReference type="InterPro" id="IPR007345">
    <property type="entry name" value="Polysacch_pyruvyl_Trfase"/>
</dbReference>
<name>A0ABV6G9R2_9BACI</name>
<proteinExistence type="predicted"/>
<dbReference type="GO" id="GO:0016757">
    <property type="term" value="F:glycosyltransferase activity"/>
    <property type="evidence" value="ECO:0007669"/>
    <property type="project" value="UniProtKB-KW"/>
</dbReference>
<reference evidence="2 3" key="1">
    <citation type="submission" date="2024-09" db="EMBL/GenBank/DDBJ databases">
        <authorList>
            <person name="Sun Q."/>
            <person name="Mori K."/>
        </authorList>
    </citation>
    <scope>NUCLEOTIDE SEQUENCE [LARGE SCALE GENOMIC DNA]</scope>
    <source>
        <strain evidence="2 3">CCM 7228</strain>
    </source>
</reference>
<keyword evidence="3" id="KW-1185">Reference proteome</keyword>
<dbReference type="Proteomes" id="UP001589854">
    <property type="component" value="Unassembled WGS sequence"/>
</dbReference>
<evidence type="ECO:0000313" key="3">
    <source>
        <dbReference type="Proteomes" id="UP001589854"/>
    </source>
</evidence>
<evidence type="ECO:0000259" key="1">
    <source>
        <dbReference type="Pfam" id="PF04230"/>
    </source>
</evidence>
<organism evidence="2 3">
    <name type="scientific">Metabacillus herbersteinensis</name>
    <dbReference type="NCBI Taxonomy" id="283816"/>
    <lineage>
        <taxon>Bacteria</taxon>
        <taxon>Bacillati</taxon>
        <taxon>Bacillota</taxon>
        <taxon>Bacilli</taxon>
        <taxon>Bacillales</taxon>
        <taxon>Bacillaceae</taxon>
        <taxon>Metabacillus</taxon>
    </lineage>
</organism>
<dbReference type="RefSeq" id="WP_378929373.1">
    <property type="nucleotide sequence ID" value="NZ_JBHLVO010000001.1"/>
</dbReference>
<sequence length="322" mass="37027">MDNVLLLDTSVGSLNKGDDIIMKCVRFQLSDKTKNAYVLTLPTHVSPFHWYQVARGSSRVKIYSNAKYKFVGGSNLLTMDMLTHFPQWNINLFNYGPLKGSILVGVGAGKGTKINRYTKMLYNKVLSHDNIHSVRDERTKIFLEEMGFKALNTGCATLWSLTPELCKEIPTKKSDSVIFTLTYHSKDYINDQLLIDTLNRNYKSVYFWIQDSKDLKYLNTLSNIQNINIVPPTVDEYEKILNTDIDYIGTRLHGGIFAMRHKKRSIIISIDERASGMNETYNLNIINRSELSKLEKMINSEIITDVNVNFDLVDKWLNQFKI</sequence>
<feature type="domain" description="Polysaccharide pyruvyl transferase" evidence="1">
    <location>
        <begin position="15"/>
        <end position="271"/>
    </location>
</feature>
<comment type="caution">
    <text evidence="2">The sequence shown here is derived from an EMBL/GenBank/DDBJ whole genome shotgun (WGS) entry which is preliminary data.</text>
</comment>
<evidence type="ECO:0000313" key="2">
    <source>
        <dbReference type="EMBL" id="MFC0269949.1"/>
    </source>
</evidence>
<dbReference type="Pfam" id="PF04230">
    <property type="entry name" value="PS_pyruv_trans"/>
    <property type="match status" value="1"/>
</dbReference>
<dbReference type="EMBL" id="JBHLVO010000001">
    <property type="protein sequence ID" value="MFC0269949.1"/>
    <property type="molecule type" value="Genomic_DNA"/>
</dbReference>
<keyword evidence="2" id="KW-0808">Transferase</keyword>
<gene>
    <name evidence="2" type="ORF">ACFFIX_00560</name>
</gene>
<accession>A0ABV6G9R2</accession>
<protein>
    <submittedName>
        <fullName evidence="2">Polysaccharide pyruvyl transferase family protein</fullName>
        <ecNumber evidence="2">2.4.-.-</ecNumber>
    </submittedName>
</protein>
<dbReference type="EC" id="2.4.-.-" evidence="2"/>